<name>A0ABW1ZY07_9GAMM</name>
<dbReference type="Pfam" id="PF01471">
    <property type="entry name" value="PG_binding_1"/>
    <property type="match status" value="1"/>
</dbReference>
<dbReference type="Gene3D" id="1.10.101.10">
    <property type="entry name" value="PGBD-like superfamily/PGBD"/>
    <property type="match status" value="1"/>
</dbReference>
<evidence type="ECO:0000313" key="2">
    <source>
        <dbReference type="EMBL" id="MFC6670056.1"/>
    </source>
</evidence>
<gene>
    <name evidence="2" type="ORF">ACFQDL_08140</name>
</gene>
<dbReference type="InterPro" id="IPR036366">
    <property type="entry name" value="PGBDSf"/>
</dbReference>
<comment type="caution">
    <text evidence="2">The sequence shown here is derived from an EMBL/GenBank/DDBJ whole genome shotgun (WGS) entry which is preliminary data.</text>
</comment>
<proteinExistence type="predicted"/>
<accession>A0ABW1ZY07</accession>
<dbReference type="InterPro" id="IPR036365">
    <property type="entry name" value="PGBD-like_sf"/>
</dbReference>
<dbReference type="EMBL" id="JBHSWE010000001">
    <property type="protein sequence ID" value="MFC6670056.1"/>
    <property type="molecule type" value="Genomic_DNA"/>
</dbReference>
<evidence type="ECO:0000313" key="3">
    <source>
        <dbReference type="Proteomes" id="UP001596422"/>
    </source>
</evidence>
<dbReference type="SUPFAM" id="SSF47090">
    <property type="entry name" value="PGBD-like"/>
    <property type="match status" value="1"/>
</dbReference>
<organism evidence="2 3">
    <name type="scientific">Marinobacterium aestuariivivens</name>
    <dbReference type="NCBI Taxonomy" id="1698799"/>
    <lineage>
        <taxon>Bacteria</taxon>
        <taxon>Pseudomonadati</taxon>
        <taxon>Pseudomonadota</taxon>
        <taxon>Gammaproteobacteria</taxon>
        <taxon>Oceanospirillales</taxon>
        <taxon>Oceanospirillaceae</taxon>
        <taxon>Marinobacterium</taxon>
    </lineage>
</organism>
<evidence type="ECO:0000259" key="1">
    <source>
        <dbReference type="Pfam" id="PF01471"/>
    </source>
</evidence>
<feature type="domain" description="Peptidoglycan binding-like" evidence="1">
    <location>
        <begin position="168"/>
        <end position="211"/>
    </location>
</feature>
<dbReference type="RefSeq" id="WP_379908574.1">
    <property type="nucleotide sequence ID" value="NZ_JBHSWE010000001.1"/>
</dbReference>
<reference evidence="3" key="1">
    <citation type="journal article" date="2019" name="Int. J. Syst. Evol. Microbiol.">
        <title>The Global Catalogue of Microorganisms (GCM) 10K type strain sequencing project: providing services to taxonomists for standard genome sequencing and annotation.</title>
        <authorList>
            <consortium name="The Broad Institute Genomics Platform"/>
            <consortium name="The Broad Institute Genome Sequencing Center for Infectious Disease"/>
            <person name="Wu L."/>
            <person name="Ma J."/>
        </authorList>
    </citation>
    <scope>NUCLEOTIDE SEQUENCE [LARGE SCALE GENOMIC DNA]</scope>
    <source>
        <strain evidence="3">NBRC 111756</strain>
    </source>
</reference>
<sequence length="232" mass="26098">MPARYRRVVEEVVVRPEVLRYEIEPAVYEEEEVTLVVEEARGSIEPCETSGTRFSRGVGVMAFCASEVPAKTRTVSRKTLVSPERTRVVIEPAQTRKIERWVVAEPARAVRVEVLPETEEVEVQNLASAESFRLEEVPAVTEAMRVTRYEGKPRIVSRRVVCDADLTRDFVTQVQRGLFDRGYYPGRIDGLVGSRTIEALTAFQVDEGLAVGALTYESLRELDLEVDRSPAP</sequence>
<dbReference type="InterPro" id="IPR002477">
    <property type="entry name" value="Peptidoglycan-bd-like"/>
</dbReference>
<keyword evidence="3" id="KW-1185">Reference proteome</keyword>
<protein>
    <submittedName>
        <fullName evidence="2">Peptidoglycan-binding protein</fullName>
    </submittedName>
</protein>
<dbReference type="Proteomes" id="UP001596422">
    <property type="component" value="Unassembled WGS sequence"/>
</dbReference>